<evidence type="ECO:0000313" key="8">
    <source>
        <dbReference type="EMBL" id="CAG8434434.1"/>
    </source>
</evidence>
<dbReference type="OrthoDB" id="74183at2759"/>
<feature type="domain" description="N-end rule aminoacyl transferase C-terminal" evidence="7">
    <location>
        <begin position="203"/>
        <end position="343"/>
    </location>
</feature>
<evidence type="ECO:0000256" key="1">
    <source>
        <dbReference type="ARBA" id="ARBA00009991"/>
    </source>
</evidence>
<evidence type="ECO:0000259" key="7">
    <source>
        <dbReference type="Pfam" id="PF04377"/>
    </source>
</evidence>
<dbReference type="SUPFAM" id="SSF55729">
    <property type="entry name" value="Acyl-CoA N-acyltransferases (Nat)"/>
    <property type="match status" value="1"/>
</dbReference>
<dbReference type="PANTHER" id="PTHR21367">
    <property type="entry name" value="ARGININE-TRNA-PROTEIN TRANSFERASE 1"/>
    <property type="match status" value="1"/>
</dbReference>
<name>A0A9N8V4J2_9GLOM</name>
<dbReference type="InterPro" id="IPR007471">
    <property type="entry name" value="N-end_Aminoacyl_Trfase_N"/>
</dbReference>
<dbReference type="EMBL" id="CAJVPL010000017">
    <property type="protein sequence ID" value="CAG8434434.1"/>
    <property type="molecule type" value="Genomic_DNA"/>
</dbReference>
<dbReference type="InterPro" id="IPR017137">
    <property type="entry name" value="Arg-tRNA-P_Trfase_1_euk"/>
</dbReference>
<accession>A0A9N8V4J2</accession>
<dbReference type="InterPro" id="IPR016181">
    <property type="entry name" value="Acyl_CoA_acyltransferase"/>
</dbReference>
<dbReference type="InterPro" id="IPR030700">
    <property type="entry name" value="N-end_Aminoacyl_Trfase"/>
</dbReference>
<feature type="domain" description="N-end aminoacyl transferase N-terminal" evidence="6">
    <location>
        <begin position="14"/>
        <end position="71"/>
    </location>
</feature>
<keyword evidence="2 5" id="KW-0808">Transferase</keyword>
<comment type="caution">
    <text evidence="8">The sequence shown here is derived from an EMBL/GenBank/DDBJ whole genome shotgun (WGS) entry which is preliminary data.</text>
</comment>
<keyword evidence="4 5" id="KW-0012">Acyltransferase</keyword>
<comment type="function">
    <text evidence="5">Involved in the post-translational conjugation of arginine to the N-terminal aspartate or glutamate of a protein. This arginylation is required for degradation of the protein via the ubiquitin pathway.</text>
</comment>
<dbReference type="PIRSF" id="PIRSF037207">
    <property type="entry name" value="ATE1_euk"/>
    <property type="match status" value="1"/>
</dbReference>
<keyword evidence="3 5" id="KW-0833">Ubl conjugation pathway</keyword>
<comment type="catalytic activity">
    <reaction evidence="5">
        <text>an N-terminal L-alpha-aminoacyl-[protein] + L-arginyl-tRNA(Arg) = an N-terminal L-arginyl-L-aminoacyl-[protein] + tRNA(Arg) + H(+)</text>
        <dbReference type="Rhea" id="RHEA:10208"/>
        <dbReference type="Rhea" id="RHEA-COMP:9658"/>
        <dbReference type="Rhea" id="RHEA-COMP:9673"/>
        <dbReference type="Rhea" id="RHEA-COMP:10636"/>
        <dbReference type="Rhea" id="RHEA-COMP:10638"/>
        <dbReference type="ChEBI" id="CHEBI:15378"/>
        <dbReference type="ChEBI" id="CHEBI:78442"/>
        <dbReference type="ChEBI" id="CHEBI:78513"/>
        <dbReference type="ChEBI" id="CHEBI:78597"/>
        <dbReference type="ChEBI" id="CHEBI:83562"/>
        <dbReference type="EC" id="2.3.2.8"/>
    </reaction>
</comment>
<dbReference type="EC" id="2.3.2.8" evidence="5"/>
<evidence type="ECO:0000256" key="5">
    <source>
        <dbReference type="PIRNR" id="PIRNR037207"/>
    </source>
</evidence>
<comment type="similarity">
    <text evidence="1 5">Belongs to the R-transferase family.</text>
</comment>
<gene>
    <name evidence="8" type="ORF">AGERDE_LOCUS360</name>
</gene>
<organism evidence="8 9">
    <name type="scientific">Ambispora gerdemannii</name>
    <dbReference type="NCBI Taxonomy" id="144530"/>
    <lineage>
        <taxon>Eukaryota</taxon>
        <taxon>Fungi</taxon>
        <taxon>Fungi incertae sedis</taxon>
        <taxon>Mucoromycota</taxon>
        <taxon>Glomeromycotina</taxon>
        <taxon>Glomeromycetes</taxon>
        <taxon>Archaeosporales</taxon>
        <taxon>Ambisporaceae</taxon>
        <taxon>Ambispora</taxon>
    </lineage>
</organism>
<evidence type="ECO:0000256" key="3">
    <source>
        <dbReference type="ARBA" id="ARBA00022786"/>
    </source>
</evidence>
<dbReference type="Pfam" id="PF04377">
    <property type="entry name" value="ATE_C"/>
    <property type="match status" value="1"/>
</dbReference>
<evidence type="ECO:0000256" key="2">
    <source>
        <dbReference type="ARBA" id="ARBA00022679"/>
    </source>
</evidence>
<reference evidence="8" key="1">
    <citation type="submission" date="2021-06" db="EMBL/GenBank/DDBJ databases">
        <authorList>
            <person name="Kallberg Y."/>
            <person name="Tangrot J."/>
            <person name="Rosling A."/>
        </authorList>
    </citation>
    <scope>NUCLEOTIDE SEQUENCE</scope>
    <source>
        <strain evidence="8">MT106</strain>
    </source>
</reference>
<evidence type="ECO:0000256" key="4">
    <source>
        <dbReference type="ARBA" id="ARBA00023315"/>
    </source>
</evidence>
<dbReference type="GO" id="GO:0004057">
    <property type="term" value="F:arginyl-tRNA--protein transferase activity"/>
    <property type="evidence" value="ECO:0007669"/>
    <property type="project" value="UniProtKB-EC"/>
</dbReference>
<dbReference type="PANTHER" id="PTHR21367:SF1">
    <property type="entry name" value="ARGINYL-TRNA--PROTEIN TRANSFERASE 1"/>
    <property type="match status" value="1"/>
</dbReference>
<sequence length="435" mass="50899">MAMTFVYSTGFHSSSCGYCKGSSSSHSFGIQADKMTCRDYQDFIDRGWRRSGHYTYKPNLRDSCCPQYTIRHFSYVLKLNCLFDFTVFSKYHLIFKDPDLIALLLYRLNVLQFQASKSQRKIISKFNHYIEGLFVPSIEEGKGSELIAIHKEDPQLNTNVKSKKTNKNASTFELSEAIHEYEEKHDWKHRFRIILEKSSFTTEKFQLYKKYQVNIHKDEPSRLTEYGFKGFLVNSPLIFEPPSRPNTPGYGSFHQLYYLDDKLIAIAVLDILPKCVSSVYFIYDPDYSFLGLGNYSALREISFTKELHDAGCTELEWYYMGFYIHSCQKMRYKSQYQPSELLDPETYDWYPFEKCAPLLDKQKYVAFSNSKFERMLDPENLTFQDLRKIRVSINGRIKNVESISGIQNNEYALEMLKEYVAAVGKDLAARIVLQF</sequence>
<dbReference type="Pfam" id="PF04376">
    <property type="entry name" value="ATE_N"/>
    <property type="match status" value="1"/>
</dbReference>
<protein>
    <recommendedName>
        <fullName evidence="5">Arginyl-tRNA--protein transferase 1</fullName>
        <shortName evidence="5">Arginyltransferase 1</shortName>
        <shortName evidence="5">R-transferase 1</shortName>
        <ecNumber evidence="5">2.3.2.8</ecNumber>
    </recommendedName>
    <alternativeName>
        <fullName evidence="5">Arginine-tRNA--protein transferase 1</fullName>
    </alternativeName>
</protein>
<dbReference type="Proteomes" id="UP000789831">
    <property type="component" value="Unassembled WGS sequence"/>
</dbReference>
<dbReference type="InterPro" id="IPR007472">
    <property type="entry name" value="N-end_Aminoacyl_Trfase_C"/>
</dbReference>
<evidence type="ECO:0000313" key="9">
    <source>
        <dbReference type="Proteomes" id="UP000789831"/>
    </source>
</evidence>
<dbReference type="AlphaFoldDB" id="A0A9N8V4J2"/>
<evidence type="ECO:0000259" key="6">
    <source>
        <dbReference type="Pfam" id="PF04376"/>
    </source>
</evidence>
<dbReference type="GO" id="GO:0005737">
    <property type="term" value="C:cytoplasm"/>
    <property type="evidence" value="ECO:0007669"/>
    <property type="project" value="TreeGrafter"/>
</dbReference>
<keyword evidence="9" id="KW-1185">Reference proteome</keyword>
<proteinExistence type="inferred from homology"/>